<dbReference type="KEGG" id="apb:SAR116_2455"/>
<evidence type="ECO:0000313" key="2">
    <source>
        <dbReference type="Proteomes" id="UP000007460"/>
    </source>
</evidence>
<keyword evidence="2" id="KW-1185">Reference proteome</keyword>
<proteinExistence type="predicted"/>
<evidence type="ECO:0008006" key="3">
    <source>
        <dbReference type="Google" id="ProtNLM"/>
    </source>
</evidence>
<reference evidence="1 2" key="1">
    <citation type="journal article" date="2010" name="J. Bacteriol.">
        <title>Complete genome sequence of "Candidatus Puniceispirillum marinum" IMCC1322, a representative of the SAR116 clade in the Alphaproteobacteria.</title>
        <authorList>
            <person name="Oh H.M."/>
            <person name="Kwon K.K."/>
            <person name="Kang I."/>
            <person name="Kang S.G."/>
            <person name="Lee J.H."/>
            <person name="Kim S.J."/>
            <person name="Cho J.C."/>
        </authorList>
    </citation>
    <scope>NUCLEOTIDE SEQUENCE [LARGE SCALE GENOMIC DNA]</scope>
    <source>
        <strain evidence="1 2">IMCC1322</strain>
    </source>
</reference>
<protein>
    <recommendedName>
        <fullName evidence="3">DUF429 domain-containing protein</fullName>
    </recommendedName>
</protein>
<accession>D5BQI0</accession>
<dbReference type="OrthoDB" id="7388866at2"/>
<dbReference type="STRING" id="488538.SAR116_2455"/>
<dbReference type="EMBL" id="CP001751">
    <property type="protein sequence ID" value="ADE40698.1"/>
    <property type="molecule type" value="Genomic_DNA"/>
</dbReference>
<gene>
    <name evidence="1" type="ordered locus">SAR116_2455</name>
</gene>
<dbReference type="RefSeq" id="WP_013047324.1">
    <property type="nucleotide sequence ID" value="NC_014010.1"/>
</dbReference>
<dbReference type="Proteomes" id="UP000007460">
    <property type="component" value="Chromosome"/>
</dbReference>
<dbReference type="HOGENOM" id="CLU_926380_0_0_5"/>
<sequence>MEEGKAPANDWQHFVGIDWSGAKGATHQGIQLAIAAPGRGAPVGIYPTDSTDWSREAVRDYLIDLVSSGIGSILVGIDFAFAHPFHDQDSYFPGQDMSPANAADLWQLVETVNKDNLHLYGGAMFTTEPWGDYYLAPPVYGKGAPFYQSRRRLAETACREAGRSPSPTFKAVGADNVATGSMAGMRLLHQLKKQLGAQVAMWPFDDLDAVTASRLTLVEIFPSYHFHRAGFDPANKAARDSGFMSDALGAYDSDGVSPDYAPRGRDADEADAMIAAAALRFFAPHAAYWQRVEHAKREGWIFGVPAKSG</sequence>
<evidence type="ECO:0000313" key="1">
    <source>
        <dbReference type="EMBL" id="ADE40698.1"/>
    </source>
</evidence>
<organism evidence="1 2">
    <name type="scientific">Puniceispirillum marinum (strain IMCC1322)</name>
    <dbReference type="NCBI Taxonomy" id="488538"/>
    <lineage>
        <taxon>Bacteria</taxon>
        <taxon>Pseudomonadati</taxon>
        <taxon>Pseudomonadota</taxon>
        <taxon>Alphaproteobacteria</taxon>
        <taxon>Candidatus Puniceispirillales</taxon>
        <taxon>Candidatus Puniceispirillaceae</taxon>
        <taxon>Candidatus Puniceispirillum</taxon>
    </lineage>
</organism>
<dbReference type="AlphaFoldDB" id="D5BQI0"/>
<dbReference type="eggNOG" id="ENOG5032S1E">
    <property type="taxonomic scope" value="Bacteria"/>
</dbReference>
<name>D5BQI0_PUNMI</name>